<dbReference type="AlphaFoldDB" id="A0A6C0JYE8"/>
<feature type="compositionally biased region" description="Polar residues" evidence="1">
    <location>
        <begin position="119"/>
        <end position="130"/>
    </location>
</feature>
<protein>
    <submittedName>
        <fullName evidence="3">Uncharacterized protein</fullName>
    </submittedName>
</protein>
<feature type="compositionally biased region" description="Basic and acidic residues" evidence="1">
    <location>
        <begin position="78"/>
        <end position="95"/>
    </location>
</feature>
<evidence type="ECO:0000256" key="2">
    <source>
        <dbReference type="SAM" id="Phobius"/>
    </source>
</evidence>
<sequence>MFEKALLVIGLILIGYVLYPLITALLNKYYYKVDSFQSSPPTVNVNTPGVAPISMQPPSEPPRVVSQSGPAPPNKGSSPDERAALSPEETPRDPYDEVNSELPLNDNMRKPERSFGPGVNNTGTKRSVSAGTAAEAVNSSLDSFSPEFAQNGGNFMEGISANDMGAGSEYATI</sequence>
<proteinExistence type="predicted"/>
<keyword evidence="2" id="KW-0812">Transmembrane</keyword>
<evidence type="ECO:0000313" key="3">
    <source>
        <dbReference type="EMBL" id="QHU09417.1"/>
    </source>
</evidence>
<keyword evidence="2" id="KW-1133">Transmembrane helix</keyword>
<keyword evidence="2" id="KW-0472">Membrane</keyword>
<accession>A0A6C0JYE8</accession>
<dbReference type="EMBL" id="MN740737">
    <property type="protein sequence ID" value="QHU09417.1"/>
    <property type="molecule type" value="Genomic_DNA"/>
</dbReference>
<feature type="region of interest" description="Disordered" evidence="1">
    <location>
        <begin position="47"/>
        <end position="131"/>
    </location>
</feature>
<evidence type="ECO:0000256" key="1">
    <source>
        <dbReference type="SAM" id="MobiDB-lite"/>
    </source>
</evidence>
<organism evidence="3">
    <name type="scientific">viral metagenome</name>
    <dbReference type="NCBI Taxonomy" id="1070528"/>
    <lineage>
        <taxon>unclassified sequences</taxon>
        <taxon>metagenomes</taxon>
        <taxon>organismal metagenomes</taxon>
    </lineage>
</organism>
<reference evidence="3" key="1">
    <citation type="journal article" date="2020" name="Nature">
        <title>Giant virus diversity and host interactions through global metagenomics.</title>
        <authorList>
            <person name="Schulz F."/>
            <person name="Roux S."/>
            <person name="Paez-Espino D."/>
            <person name="Jungbluth S."/>
            <person name="Walsh D.A."/>
            <person name="Denef V.J."/>
            <person name="McMahon K.D."/>
            <person name="Konstantinidis K.T."/>
            <person name="Eloe-Fadrosh E.A."/>
            <person name="Kyrpides N.C."/>
            <person name="Woyke T."/>
        </authorList>
    </citation>
    <scope>NUCLEOTIDE SEQUENCE</scope>
    <source>
        <strain evidence="3">GVMAG-S-1101164-105</strain>
    </source>
</reference>
<feature type="transmembrane region" description="Helical" evidence="2">
    <location>
        <begin position="6"/>
        <end position="26"/>
    </location>
</feature>
<name>A0A6C0JYE8_9ZZZZ</name>